<gene>
    <name evidence="1" type="ORF">A6K76_12760</name>
</gene>
<evidence type="ECO:0000313" key="1">
    <source>
        <dbReference type="EMBL" id="OCS89217.1"/>
    </source>
</evidence>
<proteinExistence type="predicted"/>
<sequence>MKVQAINGVYNSYEQATAVSSDTDFRQLLTTTNEEAPVEAQQDVKKLSFRDMIDVEHKAIVAFRQGDLIGHAHYMQQLHGYEGAVERVNDIVAAQTTDSGIFPDDAPQSVQHYVSGLSLKERMTMFTQVGVQKVMANVYEDASGKWRVQQPGEAGYVDLFEQPDFSYETLIENMLAQIEFNRKYSTEEDYEHQLQVILGLKNAIA</sequence>
<name>A0A1C0YPX1_9BACL</name>
<dbReference type="EMBL" id="MATO01000044">
    <property type="protein sequence ID" value="OCS89217.1"/>
    <property type="molecule type" value="Genomic_DNA"/>
</dbReference>
<protein>
    <submittedName>
        <fullName evidence="1">Uncharacterized protein</fullName>
    </submittedName>
</protein>
<dbReference type="RefSeq" id="WP_066465244.1">
    <property type="nucleotide sequence ID" value="NZ_MATO01000044.1"/>
</dbReference>
<evidence type="ECO:0000313" key="2">
    <source>
        <dbReference type="Proteomes" id="UP000093482"/>
    </source>
</evidence>
<dbReference type="Proteomes" id="UP000093482">
    <property type="component" value="Unassembled WGS sequence"/>
</dbReference>
<reference evidence="1 2" key="1">
    <citation type="submission" date="2016-07" db="EMBL/GenBank/DDBJ databases">
        <title>Caryophanon latum genome sequencing.</title>
        <authorList>
            <person name="Verma A."/>
            <person name="Pal Y."/>
            <person name="Krishnamurthi S."/>
        </authorList>
    </citation>
    <scope>NUCLEOTIDE SEQUENCE [LARGE SCALE GENOMIC DNA]</scope>
    <source>
        <strain evidence="1 2">DSM 14151</strain>
    </source>
</reference>
<keyword evidence="2" id="KW-1185">Reference proteome</keyword>
<organism evidence="1 2">
    <name type="scientific">Caryophanon latum</name>
    <dbReference type="NCBI Taxonomy" id="33977"/>
    <lineage>
        <taxon>Bacteria</taxon>
        <taxon>Bacillati</taxon>
        <taxon>Bacillota</taxon>
        <taxon>Bacilli</taxon>
        <taxon>Bacillales</taxon>
        <taxon>Caryophanaceae</taxon>
        <taxon>Caryophanon</taxon>
    </lineage>
</organism>
<dbReference type="AlphaFoldDB" id="A0A1C0YPX1"/>
<accession>A0A1C0YPX1</accession>
<comment type="caution">
    <text evidence="1">The sequence shown here is derived from an EMBL/GenBank/DDBJ whole genome shotgun (WGS) entry which is preliminary data.</text>
</comment>